<dbReference type="PANTHER" id="PTHR47816:SF5">
    <property type="entry name" value="RIBOSOMAL RNA LARGE SUBUNIT METHYLTRANSFERASE G"/>
    <property type="match status" value="1"/>
</dbReference>
<dbReference type="EMBL" id="FOHZ01000001">
    <property type="protein sequence ID" value="SES75021.1"/>
    <property type="molecule type" value="Genomic_DNA"/>
</dbReference>
<evidence type="ECO:0000256" key="3">
    <source>
        <dbReference type="ARBA" id="ARBA00022691"/>
    </source>
</evidence>
<dbReference type="GO" id="GO:0032259">
    <property type="term" value="P:methylation"/>
    <property type="evidence" value="ECO:0007669"/>
    <property type="project" value="UniProtKB-KW"/>
</dbReference>
<organism evidence="7 8">
    <name type="scientific">Marinobacter segnicrescens</name>
    <dbReference type="NCBI Taxonomy" id="430453"/>
    <lineage>
        <taxon>Bacteria</taxon>
        <taxon>Pseudomonadati</taxon>
        <taxon>Pseudomonadota</taxon>
        <taxon>Gammaproteobacteria</taxon>
        <taxon>Pseudomonadales</taxon>
        <taxon>Marinobacteraceae</taxon>
        <taxon>Marinobacter</taxon>
    </lineage>
</organism>
<dbReference type="Proteomes" id="UP000198762">
    <property type="component" value="Unassembled WGS sequence"/>
</dbReference>
<dbReference type="STRING" id="430453.SAMN04487962_101424"/>
<dbReference type="CDD" id="cd02440">
    <property type="entry name" value="AdoMet_MTases"/>
    <property type="match status" value="1"/>
</dbReference>
<dbReference type="RefSeq" id="WP_245742406.1">
    <property type="nucleotide sequence ID" value="NZ_FOHZ01000001.1"/>
</dbReference>
<dbReference type="AlphaFoldDB" id="A0A1H9Z1Z5"/>
<feature type="domain" description="Methyltransferase small" evidence="5">
    <location>
        <begin position="219"/>
        <end position="390"/>
    </location>
</feature>
<evidence type="ECO:0000256" key="4">
    <source>
        <dbReference type="SAM" id="MobiDB-lite"/>
    </source>
</evidence>
<dbReference type="Pfam" id="PF05175">
    <property type="entry name" value="MTS"/>
    <property type="match status" value="1"/>
</dbReference>
<evidence type="ECO:0000313" key="7">
    <source>
        <dbReference type="EMBL" id="SES75021.1"/>
    </source>
</evidence>
<feature type="domain" description="RlmG N-terminal" evidence="6">
    <location>
        <begin position="15"/>
        <end position="195"/>
    </location>
</feature>
<dbReference type="SUPFAM" id="SSF53335">
    <property type="entry name" value="S-adenosyl-L-methionine-dependent methyltransferases"/>
    <property type="match status" value="2"/>
</dbReference>
<gene>
    <name evidence="7" type="ORF">SAMN04487962_101424</name>
</gene>
<dbReference type="InterPro" id="IPR058679">
    <property type="entry name" value="RlmG_N"/>
</dbReference>
<dbReference type="PANTHER" id="PTHR47816">
    <property type="entry name" value="RIBOSOMAL RNA SMALL SUBUNIT METHYLTRANSFERASE C"/>
    <property type="match status" value="1"/>
</dbReference>
<evidence type="ECO:0000256" key="2">
    <source>
        <dbReference type="ARBA" id="ARBA00022679"/>
    </source>
</evidence>
<accession>A0A1H9Z1Z5</accession>
<reference evidence="8" key="1">
    <citation type="submission" date="2016-10" db="EMBL/GenBank/DDBJ databases">
        <authorList>
            <person name="Varghese N."/>
            <person name="Submissions S."/>
        </authorList>
    </citation>
    <scope>NUCLEOTIDE SEQUENCE [LARGE SCALE GENOMIC DNA]</scope>
    <source>
        <strain evidence="8">CGMCC 1.6489</strain>
    </source>
</reference>
<feature type="region of interest" description="Disordered" evidence="4">
    <location>
        <begin position="1"/>
        <end position="23"/>
    </location>
</feature>
<dbReference type="Pfam" id="PF26049">
    <property type="entry name" value="RLMG_N"/>
    <property type="match status" value="1"/>
</dbReference>
<protein>
    <submittedName>
        <fullName evidence="7">16S rRNA (Guanine1207-N2)-methyltransferase</fullName>
    </submittedName>
</protein>
<evidence type="ECO:0000256" key="1">
    <source>
        <dbReference type="ARBA" id="ARBA00022603"/>
    </source>
</evidence>
<evidence type="ECO:0000259" key="5">
    <source>
        <dbReference type="Pfam" id="PF05175"/>
    </source>
</evidence>
<keyword evidence="3" id="KW-0949">S-adenosyl-L-methionine</keyword>
<name>A0A1H9Z1Z5_9GAMM</name>
<keyword evidence="1 7" id="KW-0489">Methyltransferase</keyword>
<keyword evidence="8" id="KW-1185">Reference proteome</keyword>
<dbReference type="InterPro" id="IPR007848">
    <property type="entry name" value="Small_mtfrase_dom"/>
</dbReference>
<dbReference type="InterPro" id="IPR029063">
    <property type="entry name" value="SAM-dependent_MTases_sf"/>
</dbReference>
<dbReference type="GO" id="GO:0008757">
    <property type="term" value="F:S-adenosylmethionine-dependent methyltransferase activity"/>
    <property type="evidence" value="ECO:0007669"/>
    <property type="project" value="InterPro"/>
</dbReference>
<evidence type="ECO:0000313" key="8">
    <source>
        <dbReference type="Proteomes" id="UP000198762"/>
    </source>
</evidence>
<proteinExistence type="predicted"/>
<dbReference type="InterPro" id="IPR046977">
    <property type="entry name" value="RsmC/RlmG"/>
</dbReference>
<keyword evidence="2 7" id="KW-0808">Transferase</keyword>
<sequence>MTPASDGSSGFPAGTASLTLHRPHRGGRSLRAWDAADEQLVAEALKRLAPGQRVAVVDDSFGALALGLANFLPDVIADSAALAEGLALNARANRLPVPAVRSWEQELEAVARGSASSASGTARYDAVILKVPRQLEYLGFLLRWCNQVLRPGGWILAGGMIKHLPDQAVRVYQELVVTEAVLPAKKKARLVLCQPGTQTLEHWDRLWRGYPVGELPAPVQGLPAVFARDRLDIGSRELLPFIAEAVTALPPGAPVLDLACGNGLLGLVALSGRPDLAMGFADISSQAIISARVNVSAAGLDRGQCRFYHADGAPPQSGPFRMILLNPPFHEGGAVGDHIALRLFAEAAGCLTGDGELLMVGNRHLGYHRSLRSFFTQVQQLHASPRFVVFRCTGPRQPAGRS</sequence>
<dbReference type="Gene3D" id="3.40.50.150">
    <property type="entry name" value="Vaccinia Virus protein VP39"/>
    <property type="match status" value="2"/>
</dbReference>
<evidence type="ECO:0000259" key="6">
    <source>
        <dbReference type="Pfam" id="PF26049"/>
    </source>
</evidence>